<accession>A0A7R8ZJC3</accession>
<dbReference type="SUPFAM" id="SSF48726">
    <property type="entry name" value="Immunoglobulin"/>
    <property type="match status" value="1"/>
</dbReference>
<feature type="region of interest" description="Disordered" evidence="1">
    <location>
        <begin position="37"/>
        <end position="65"/>
    </location>
</feature>
<dbReference type="PROSITE" id="PS50835">
    <property type="entry name" value="IG_LIKE"/>
    <property type="match status" value="2"/>
</dbReference>
<evidence type="ECO:0000313" key="2">
    <source>
        <dbReference type="EMBL" id="CAD7222373.1"/>
    </source>
</evidence>
<feature type="region of interest" description="Disordered" evidence="1">
    <location>
        <begin position="1"/>
        <end position="25"/>
    </location>
</feature>
<gene>
    <name evidence="2" type="ORF">CTOB1V02_LOCUS384</name>
</gene>
<feature type="compositionally biased region" description="Polar residues" evidence="1">
    <location>
        <begin position="39"/>
        <end position="50"/>
    </location>
</feature>
<dbReference type="AlphaFoldDB" id="A0A7R8ZJC3"/>
<dbReference type="EMBL" id="OB660052">
    <property type="protein sequence ID" value="CAD7222373.1"/>
    <property type="molecule type" value="Genomic_DNA"/>
</dbReference>
<dbReference type="InterPro" id="IPR037448">
    <property type="entry name" value="Zig-8"/>
</dbReference>
<dbReference type="InterPro" id="IPR036179">
    <property type="entry name" value="Ig-like_dom_sf"/>
</dbReference>
<reference evidence="2" key="1">
    <citation type="submission" date="2020-11" db="EMBL/GenBank/DDBJ databases">
        <authorList>
            <person name="Tran Van P."/>
        </authorList>
    </citation>
    <scope>NUCLEOTIDE SEQUENCE</scope>
</reference>
<proteinExistence type="predicted"/>
<dbReference type="PANTHER" id="PTHR23279:SF21">
    <property type="entry name" value="DEFECTIVE PROBOSCIS EXTENSION RESPONSE 11, ISOFORM B-RELATED"/>
    <property type="match status" value="1"/>
</dbReference>
<dbReference type="Pfam" id="PF07686">
    <property type="entry name" value="V-set"/>
    <property type="match status" value="1"/>
</dbReference>
<dbReference type="GO" id="GO:0050808">
    <property type="term" value="P:synapse organization"/>
    <property type="evidence" value="ECO:0007669"/>
    <property type="project" value="TreeGrafter"/>
</dbReference>
<dbReference type="InterPro" id="IPR007110">
    <property type="entry name" value="Ig-like_dom"/>
</dbReference>
<dbReference type="GO" id="GO:0032589">
    <property type="term" value="C:neuron projection membrane"/>
    <property type="evidence" value="ECO:0007669"/>
    <property type="project" value="TreeGrafter"/>
</dbReference>
<dbReference type="PANTHER" id="PTHR23279">
    <property type="entry name" value="DEFECTIVE PROBOSCIS EXTENSION RESPONSE DPR -RELATED"/>
    <property type="match status" value="1"/>
</dbReference>
<evidence type="ECO:0000256" key="1">
    <source>
        <dbReference type="SAM" id="MobiDB-lite"/>
    </source>
</evidence>
<dbReference type="OrthoDB" id="190835at2759"/>
<sequence length="280" mass="31772">MDFVAHGNDPAPSPPHTRISPKHRSRAVEVSFNYHDMSSGRSSALPQSVQDHQKNDRSKRVSGLYTGPYFDPSTPKTITAQAGSSAFLLCKVKQLENKSVSWVRRTDAHILAVNQQIFIRDPRFHIRQAKRDPGLWTLQIRQVKKSDAGDYECQISTEPKRSWLINLKVVVPEVKLIGGPDIFVQRGSGVELRCQVSDASEKRFIFWFKLSLALKAAHWQLNLNAEAHYYDHSSDLTARIATQTSLLGSLLRRQTSLLESTQTSPLGSLRPYFWDHYSME</sequence>
<dbReference type="InterPro" id="IPR013783">
    <property type="entry name" value="Ig-like_fold"/>
</dbReference>
<dbReference type="Gene3D" id="2.60.40.10">
    <property type="entry name" value="Immunoglobulins"/>
    <property type="match status" value="1"/>
</dbReference>
<dbReference type="InterPro" id="IPR003598">
    <property type="entry name" value="Ig_sub2"/>
</dbReference>
<dbReference type="SMART" id="SM00408">
    <property type="entry name" value="IGc2"/>
    <property type="match status" value="1"/>
</dbReference>
<organism evidence="2">
    <name type="scientific">Cyprideis torosa</name>
    <dbReference type="NCBI Taxonomy" id="163714"/>
    <lineage>
        <taxon>Eukaryota</taxon>
        <taxon>Metazoa</taxon>
        <taxon>Ecdysozoa</taxon>
        <taxon>Arthropoda</taxon>
        <taxon>Crustacea</taxon>
        <taxon>Oligostraca</taxon>
        <taxon>Ostracoda</taxon>
        <taxon>Podocopa</taxon>
        <taxon>Podocopida</taxon>
        <taxon>Cytherocopina</taxon>
        <taxon>Cytheroidea</taxon>
        <taxon>Cytherideidae</taxon>
        <taxon>Cyprideis</taxon>
    </lineage>
</organism>
<dbReference type="SMART" id="SM00409">
    <property type="entry name" value="IG"/>
    <property type="match status" value="1"/>
</dbReference>
<name>A0A7R8ZJC3_9CRUS</name>
<protein>
    <submittedName>
        <fullName evidence="2">Uncharacterized protein</fullName>
    </submittedName>
</protein>
<dbReference type="InterPro" id="IPR003599">
    <property type="entry name" value="Ig_sub"/>
</dbReference>
<dbReference type="InterPro" id="IPR013106">
    <property type="entry name" value="Ig_V-set"/>
</dbReference>